<dbReference type="Proteomes" id="UP001225378">
    <property type="component" value="Chromosome"/>
</dbReference>
<organism evidence="1 2">
    <name type="scientific">Methylomarinum roseum</name>
    <dbReference type="NCBI Taxonomy" id="3067653"/>
    <lineage>
        <taxon>Bacteria</taxon>
        <taxon>Pseudomonadati</taxon>
        <taxon>Pseudomonadota</taxon>
        <taxon>Gammaproteobacteria</taxon>
        <taxon>Methylococcales</taxon>
        <taxon>Methylococcaceae</taxon>
        <taxon>Methylomarinum</taxon>
    </lineage>
</organism>
<keyword evidence="2" id="KW-1185">Reference proteome</keyword>
<evidence type="ECO:0000313" key="1">
    <source>
        <dbReference type="EMBL" id="XBS22204.1"/>
    </source>
</evidence>
<dbReference type="RefSeq" id="WP_305908817.1">
    <property type="nucleotide sequence ID" value="NZ_CP157743.1"/>
</dbReference>
<reference evidence="1 2" key="1">
    <citation type="journal article" date="2024" name="Microbiology">
        <title>Methylomarinum rosea sp. nov., a novel halophilic methanotrophic bacterium from the hypersaline Lake Elton.</title>
        <authorList>
            <person name="Suleimanov R.Z."/>
            <person name="Oshkin I.Y."/>
            <person name="Danilova O.V."/>
            <person name="Suzina N.E."/>
            <person name="Dedysh S.N."/>
        </authorList>
    </citation>
    <scope>NUCLEOTIDE SEQUENCE [LARGE SCALE GENOMIC DNA]</scope>
    <source>
        <strain evidence="1 2">Ch1-1</strain>
    </source>
</reference>
<proteinExistence type="predicted"/>
<dbReference type="EMBL" id="CP157743">
    <property type="protein sequence ID" value="XBS22204.1"/>
    <property type="molecule type" value="Genomic_DNA"/>
</dbReference>
<dbReference type="AlphaFoldDB" id="A0AAU7NYY3"/>
<sequence>MDEKLKCHHCESEFTAEQILAGCHYSYPQMEALGFICTACNKASQIRVRGGTFQSIEVISAPGPEWVIHDSLRPIGFEYRIDPEWVHCWLGGKHYEFKSK</sequence>
<name>A0AAU7NYY3_9GAMM</name>
<evidence type="ECO:0000313" key="2">
    <source>
        <dbReference type="Proteomes" id="UP001225378"/>
    </source>
</evidence>
<accession>A0AAU7NYY3</accession>
<dbReference type="KEGG" id="mech:Q9L42_008775"/>
<gene>
    <name evidence="1" type="ORF">Q9L42_008775</name>
</gene>
<protein>
    <submittedName>
        <fullName evidence="1">Uncharacterized protein</fullName>
    </submittedName>
</protein>